<organism evidence="2 3">
    <name type="scientific">Elysia marginata</name>
    <dbReference type="NCBI Taxonomy" id="1093978"/>
    <lineage>
        <taxon>Eukaryota</taxon>
        <taxon>Metazoa</taxon>
        <taxon>Spiralia</taxon>
        <taxon>Lophotrochozoa</taxon>
        <taxon>Mollusca</taxon>
        <taxon>Gastropoda</taxon>
        <taxon>Heterobranchia</taxon>
        <taxon>Euthyneura</taxon>
        <taxon>Panpulmonata</taxon>
        <taxon>Sacoglossa</taxon>
        <taxon>Placobranchoidea</taxon>
        <taxon>Plakobranchidae</taxon>
        <taxon>Elysia</taxon>
    </lineage>
</organism>
<keyword evidence="1" id="KW-0472">Membrane</keyword>
<reference evidence="2 3" key="1">
    <citation type="journal article" date="2021" name="Elife">
        <title>Chloroplast acquisition without the gene transfer in kleptoplastic sea slugs, Plakobranchus ocellatus.</title>
        <authorList>
            <person name="Maeda T."/>
            <person name="Takahashi S."/>
            <person name="Yoshida T."/>
            <person name="Shimamura S."/>
            <person name="Takaki Y."/>
            <person name="Nagai Y."/>
            <person name="Toyoda A."/>
            <person name="Suzuki Y."/>
            <person name="Arimoto A."/>
            <person name="Ishii H."/>
            <person name="Satoh N."/>
            <person name="Nishiyama T."/>
            <person name="Hasebe M."/>
            <person name="Maruyama T."/>
            <person name="Minagawa J."/>
            <person name="Obokata J."/>
            <person name="Shigenobu S."/>
        </authorList>
    </citation>
    <scope>NUCLEOTIDE SEQUENCE [LARGE SCALE GENOMIC DNA]</scope>
</reference>
<comment type="caution">
    <text evidence="2">The sequence shown here is derived from an EMBL/GenBank/DDBJ whole genome shotgun (WGS) entry which is preliminary data.</text>
</comment>
<feature type="transmembrane region" description="Helical" evidence="1">
    <location>
        <begin position="96"/>
        <end position="128"/>
    </location>
</feature>
<sequence>MPSGIASNGEVSYLVMNLDSALTMPMAVYVFGEQAVKDTKQIVLGNTTVFNNIYLRFCVSFGGQYISHLPQTPDIAWSDSHPPPNATLEARSLTQWYYVVVVVVVLLVVVVVVVAVVAVVVVVVVVVVSNG</sequence>
<keyword evidence="3" id="KW-1185">Reference proteome</keyword>
<keyword evidence="1" id="KW-0812">Transmembrane</keyword>
<proteinExistence type="predicted"/>
<name>A0AAV4FBK1_9GAST</name>
<keyword evidence="1" id="KW-1133">Transmembrane helix</keyword>
<accession>A0AAV4FBK1</accession>
<dbReference type="AlphaFoldDB" id="A0AAV4FBK1"/>
<evidence type="ECO:0000256" key="1">
    <source>
        <dbReference type="SAM" id="Phobius"/>
    </source>
</evidence>
<evidence type="ECO:0000313" key="2">
    <source>
        <dbReference type="EMBL" id="GFR70459.1"/>
    </source>
</evidence>
<evidence type="ECO:0000313" key="3">
    <source>
        <dbReference type="Proteomes" id="UP000762676"/>
    </source>
</evidence>
<gene>
    <name evidence="2" type="ORF">ElyMa_000329000</name>
</gene>
<protein>
    <submittedName>
        <fullName evidence="2">Uncharacterized protein</fullName>
    </submittedName>
</protein>
<dbReference type="Proteomes" id="UP000762676">
    <property type="component" value="Unassembled WGS sequence"/>
</dbReference>
<dbReference type="EMBL" id="BMAT01000654">
    <property type="protein sequence ID" value="GFR70459.1"/>
    <property type="molecule type" value="Genomic_DNA"/>
</dbReference>